<protein>
    <submittedName>
        <fullName evidence="3">M REDUCTASE II SUBUNIT GAMMA putative (DUF3741)-RELATED</fullName>
    </submittedName>
</protein>
<dbReference type="PANTHER" id="PTHR46634">
    <property type="entry name" value="M REDUCTASE II SUBUNIT GAMMA, PUTATIVE (DUF3741)-RELATED"/>
    <property type="match status" value="1"/>
</dbReference>
<dbReference type="Proteomes" id="UP001151532">
    <property type="component" value="Chromosome 14"/>
</dbReference>
<dbReference type="Pfam" id="PF14383">
    <property type="entry name" value="VARLMGL"/>
    <property type="match status" value="1"/>
</dbReference>
<evidence type="ECO:0000313" key="3">
    <source>
        <dbReference type="EMBL" id="KAJ6680779.1"/>
    </source>
</evidence>
<sequence>MSFVNSCAHPIFSSHHRIFICLLWMVWLDSLLLDTPLEQLEFISFTGSSISSSESDVARMFLGDKTGDKMIVWRSSSNKKVNGAPIKRLIAQEMSKEVESTHNPPSLVAKLMGLDTLPHQQPIAATRRSHPRGYSRCLVKATHARSKVNTKMFMKSGSNPKRQFGEIVHLRKEIKMQRPSKVDVNERFVGSGKKSDKLTKKQSHTGQAIRWEKSNLGYSSAYSNQMIDEYDAERTKIVVLKPEP</sequence>
<dbReference type="InterPro" id="IPR032795">
    <property type="entry name" value="DUF3741-assoc"/>
</dbReference>
<accession>A0A9Q0SK64</accession>
<feature type="signal peptide" evidence="1">
    <location>
        <begin position="1"/>
        <end position="33"/>
    </location>
</feature>
<proteinExistence type="predicted"/>
<evidence type="ECO:0000259" key="2">
    <source>
        <dbReference type="Pfam" id="PF14383"/>
    </source>
</evidence>
<reference evidence="3" key="2">
    <citation type="journal article" date="2023" name="Int. J. Mol. Sci.">
        <title>De Novo Assembly and Annotation of 11 Diverse Shrub Willow (Salix) Genomes Reveals Novel Gene Organization in Sex-Linked Regions.</title>
        <authorList>
            <person name="Hyden B."/>
            <person name="Feng K."/>
            <person name="Yates T.B."/>
            <person name="Jawdy S."/>
            <person name="Cereghino C."/>
            <person name="Smart L.B."/>
            <person name="Muchero W."/>
        </authorList>
    </citation>
    <scope>NUCLEOTIDE SEQUENCE</scope>
    <source>
        <tissue evidence="3">Shoot tip</tissue>
    </source>
</reference>
<evidence type="ECO:0000313" key="4">
    <source>
        <dbReference type="Proteomes" id="UP001151532"/>
    </source>
</evidence>
<dbReference type="OrthoDB" id="1745675at2759"/>
<organism evidence="3 4">
    <name type="scientific">Salix purpurea</name>
    <name type="common">Purple osier willow</name>
    <dbReference type="NCBI Taxonomy" id="77065"/>
    <lineage>
        <taxon>Eukaryota</taxon>
        <taxon>Viridiplantae</taxon>
        <taxon>Streptophyta</taxon>
        <taxon>Embryophyta</taxon>
        <taxon>Tracheophyta</taxon>
        <taxon>Spermatophyta</taxon>
        <taxon>Magnoliopsida</taxon>
        <taxon>eudicotyledons</taxon>
        <taxon>Gunneridae</taxon>
        <taxon>Pentapetalae</taxon>
        <taxon>rosids</taxon>
        <taxon>fabids</taxon>
        <taxon>Malpighiales</taxon>
        <taxon>Salicaceae</taxon>
        <taxon>Saliceae</taxon>
        <taxon>Salix</taxon>
    </lineage>
</organism>
<comment type="caution">
    <text evidence="3">The sequence shown here is derived from an EMBL/GenBank/DDBJ whole genome shotgun (WGS) entry which is preliminary data.</text>
</comment>
<dbReference type="PANTHER" id="PTHR46634:SF3">
    <property type="entry name" value="M REDUCTASE II SUBUNIT GAMMA, PUTATIVE (DUF3741)-RELATED"/>
    <property type="match status" value="1"/>
</dbReference>
<evidence type="ECO:0000256" key="1">
    <source>
        <dbReference type="SAM" id="SignalP"/>
    </source>
</evidence>
<keyword evidence="1" id="KW-0732">Signal</keyword>
<dbReference type="AlphaFoldDB" id="A0A9Q0SK64"/>
<name>A0A9Q0SK64_SALPP</name>
<reference evidence="3" key="1">
    <citation type="submission" date="2022-11" db="EMBL/GenBank/DDBJ databases">
        <authorList>
            <person name="Hyden B.L."/>
            <person name="Feng K."/>
            <person name="Yates T."/>
            <person name="Jawdy S."/>
            <person name="Smart L.B."/>
            <person name="Muchero W."/>
        </authorList>
    </citation>
    <scope>NUCLEOTIDE SEQUENCE</scope>
    <source>
        <tissue evidence="3">Shoot tip</tissue>
    </source>
</reference>
<dbReference type="EMBL" id="JAPFFK010000020">
    <property type="protein sequence ID" value="KAJ6680779.1"/>
    <property type="molecule type" value="Genomic_DNA"/>
</dbReference>
<keyword evidence="4" id="KW-1185">Reference proteome</keyword>
<feature type="chain" id="PRO_5040249154" evidence="1">
    <location>
        <begin position="34"/>
        <end position="244"/>
    </location>
</feature>
<feature type="domain" description="DUF3741" evidence="2">
    <location>
        <begin position="104"/>
        <end position="121"/>
    </location>
</feature>
<gene>
    <name evidence="3" type="ORF">OIU79_020303</name>
</gene>